<evidence type="ECO:0000313" key="1">
    <source>
        <dbReference type="EMBL" id="CAI0439225.1"/>
    </source>
</evidence>
<protein>
    <recommendedName>
        <fullName evidence="3">RRM domain-containing protein</fullName>
    </recommendedName>
</protein>
<reference evidence="1" key="1">
    <citation type="submission" date="2022-08" db="EMBL/GenBank/DDBJ databases">
        <authorList>
            <person name="Gutierrez-Valencia J."/>
        </authorList>
    </citation>
    <scope>NUCLEOTIDE SEQUENCE</scope>
</reference>
<organism evidence="1 2">
    <name type="scientific">Linum tenue</name>
    <dbReference type="NCBI Taxonomy" id="586396"/>
    <lineage>
        <taxon>Eukaryota</taxon>
        <taxon>Viridiplantae</taxon>
        <taxon>Streptophyta</taxon>
        <taxon>Embryophyta</taxon>
        <taxon>Tracheophyta</taxon>
        <taxon>Spermatophyta</taxon>
        <taxon>Magnoliopsida</taxon>
        <taxon>eudicotyledons</taxon>
        <taxon>Gunneridae</taxon>
        <taxon>Pentapetalae</taxon>
        <taxon>rosids</taxon>
        <taxon>fabids</taxon>
        <taxon>Malpighiales</taxon>
        <taxon>Linaceae</taxon>
        <taxon>Linum</taxon>
    </lineage>
</organism>
<dbReference type="SUPFAM" id="SSF54928">
    <property type="entry name" value="RNA-binding domain, RBD"/>
    <property type="match status" value="1"/>
</dbReference>
<sequence length="314" mass="33892">MPEDTEYRCFVGGLAWSTSDRGLKVAFEKYGNLVEAKLRRPNLAKVQDEIMIQIEAVTVEAIVVVMVEIASSAGNLDILLENVQVVKEQEEAVGMVIEMMILIEAVTVDAIAVQTMKVEAGVVVMVETASSVGNLDILLENVQVVKEQEEATGMVIEMRGMEVEVAEMGAAMVLIGMETGMEAVVAEMVVAVVVKGVTDTVATVLVHMIDKITSSSDERLEGAALAVCIAVDLVAADVRTSLLAFLWISLVDQFLQVQNLHGCCSTLCSPNGAFDVCVPDDDESYGFLTWDCEVALVLLEFKLVFLMFFVVAAA</sequence>
<evidence type="ECO:0000313" key="2">
    <source>
        <dbReference type="Proteomes" id="UP001154282"/>
    </source>
</evidence>
<proteinExistence type="predicted"/>
<evidence type="ECO:0008006" key="3">
    <source>
        <dbReference type="Google" id="ProtNLM"/>
    </source>
</evidence>
<comment type="caution">
    <text evidence="1">The sequence shown here is derived from an EMBL/GenBank/DDBJ whole genome shotgun (WGS) entry which is preliminary data.</text>
</comment>
<gene>
    <name evidence="1" type="ORF">LITE_LOCUS26075</name>
</gene>
<dbReference type="AlphaFoldDB" id="A0AAV0LYL5"/>
<keyword evidence="2" id="KW-1185">Reference proteome</keyword>
<dbReference type="InterPro" id="IPR035979">
    <property type="entry name" value="RBD_domain_sf"/>
</dbReference>
<dbReference type="EMBL" id="CAMGYJ010000006">
    <property type="protein sequence ID" value="CAI0439225.1"/>
    <property type="molecule type" value="Genomic_DNA"/>
</dbReference>
<dbReference type="Gene3D" id="3.30.70.330">
    <property type="match status" value="1"/>
</dbReference>
<dbReference type="GO" id="GO:0003676">
    <property type="term" value="F:nucleic acid binding"/>
    <property type="evidence" value="ECO:0007669"/>
    <property type="project" value="InterPro"/>
</dbReference>
<accession>A0AAV0LYL5</accession>
<dbReference type="Proteomes" id="UP001154282">
    <property type="component" value="Unassembled WGS sequence"/>
</dbReference>
<dbReference type="InterPro" id="IPR012677">
    <property type="entry name" value="Nucleotide-bd_a/b_plait_sf"/>
</dbReference>
<name>A0AAV0LYL5_9ROSI</name>